<dbReference type="KEGG" id="csb:CLSA_c20450"/>
<dbReference type="GO" id="GO:0000160">
    <property type="term" value="P:phosphorelay signal transduction system"/>
    <property type="evidence" value="ECO:0007669"/>
    <property type="project" value="InterPro"/>
</dbReference>
<protein>
    <recommendedName>
        <fullName evidence="1">Stage 0 sporulation protein A homolog</fullName>
    </recommendedName>
</protein>
<keyword evidence="3" id="KW-0597">Phosphoprotein</keyword>
<dbReference type="GeneID" id="55474504"/>
<dbReference type="OrthoDB" id="9779069at2"/>
<evidence type="ECO:0000256" key="1">
    <source>
        <dbReference type="ARBA" id="ARBA00018672"/>
    </source>
</evidence>
<dbReference type="RefSeq" id="WP_022746105.1">
    <property type="nucleotide sequence ID" value="NC_022571.1"/>
</dbReference>
<comment type="function">
    <text evidence="2">May play the central regulatory role in sporulation. It may be an element of the effector pathway responsible for the activation of sporulation genes in response to nutritional stress. Spo0A may act in concert with spo0H (a sigma factor) to control the expression of some genes that are critical to the sporulation process.</text>
</comment>
<feature type="domain" description="Response regulatory" evidence="4">
    <location>
        <begin position="6"/>
        <end position="121"/>
    </location>
</feature>
<accession>U5MRA0</accession>
<dbReference type="Gene3D" id="3.40.50.2300">
    <property type="match status" value="1"/>
</dbReference>
<dbReference type="PANTHER" id="PTHR43228:SF1">
    <property type="entry name" value="TWO-COMPONENT RESPONSE REGULATOR ARR22"/>
    <property type="match status" value="1"/>
</dbReference>
<dbReference type="eggNOG" id="COG4753">
    <property type="taxonomic scope" value="Bacteria"/>
</dbReference>
<evidence type="ECO:0000256" key="2">
    <source>
        <dbReference type="ARBA" id="ARBA00024867"/>
    </source>
</evidence>
<sequence length="123" mass="13727">MDNKCKILIVDDSPMIHALIKRALENDEFTICGSGKNGKDGVEKYKELSPDIVTMDITMPVMDGLEASKEIMSINPKAKIVMLSAMGDEEIIETANQIGINYIIKKPFNKEELLDVLKKVLED</sequence>
<dbReference type="PATRIC" id="fig|1345695.10.peg.2375"/>
<proteinExistence type="predicted"/>
<dbReference type="EMBL" id="CP006721">
    <property type="protein sequence ID" value="AGX43028.1"/>
    <property type="molecule type" value="Genomic_DNA"/>
</dbReference>
<evidence type="ECO:0000256" key="3">
    <source>
        <dbReference type="PROSITE-ProRule" id="PRU00169"/>
    </source>
</evidence>
<evidence type="ECO:0000313" key="5">
    <source>
        <dbReference type="EMBL" id="AGX43028.1"/>
    </source>
</evidence>
<dbReference type="AlphaFoldDB" id="U5MRA0"/>
<dbReference type="InterPro" id="IPR001789">
    <property type="entry name" value="Sig_transdc_resp-reg_receiver"/>
</dbReference>
<gene>
    <name evidence="5" type="primary">cheY2</name>
    <name evidence="5" type="ORF">CLSA_c20450</name>
</gene>
<keyword evidence="6" id="KW-1185">Reference proteome</keyword>
<dbReference type="InterPro" id="IPR052048">
    <property type="entry name" value="ST_Response_Regulator"/>
</dbReference>
<feature type="modified residue" description="4-aspartylphosphate" evidence="3">
    <location>
        <position position="56"/>
    </location>
</feature>
<dbReference type="HOGENOM" id="CLU_000445_69_15_9"/>
<dbReference type="Pfam" id="PF00072">
    <property type="entry name" value="Response_reg"/>
    <property type="match status" value="1"/>
</dbReference>
<evidence type="ECO:0000259" key="4">
    <source>
        <dbReference type="PROSITE" id="PS50110"/>
    </source>
</evidence>
<dbReference type="InterPro" id="IPR011006">
    <property type="entry name" value="CheY-like_superfamily"/>
</dbReference>
<name>U5MRA0_CLOSA</name>
<evidence type="ECO:0000313" key="6">
    <source>
        <dbReference type="Proteomes" id="UP000017118"/>
    </source>
</evidence>
<dbReference type="PROSITE" id="PS50110">
    <property type="entry name" value="RESPONSE_REGULATORY"/>
    <property type="match status" value="1"/>
</dbReference>
<reference evidence="5 6" key="1">
    <citation type="journal article" date="2013" name="Genome Announc.">
        <title>Complete Genome Sequence of the Solvent Producer Clostridium saccharobutylicum NCP262 (DSM 13864).</title>
        <authorList>
            <person name="Poehlein A."/>
            <person name="Hartwich K."/>
            <person name="Krabben P."/>
            <person name="Ehrenreich A."/>
            <person name="Liebl W."/>
            <person name="Durre P."/>
            <person name="Gottschalk G."/>
            <person name="Daniel R."/>
        </authorList>
    </citation>
    <scope>NUCLEOTIDE SEQUENCE [LARGE SCALE GENOMIC DNA]</scope>
    <source>
        <strain evidence="5">DSM 13864</strain>
    </source>
</reference>
<dbReference type="SUPFAM" id="SSF52172">
    <property type="entry name" value="CheY-like"/>
    <property type="match status" value="1"/>
</dbReference>
<organism evidence="5 6">
    <name type="scientific">Clostridium saccharobutylicum DSM 13864</name>
    <dbReference type="NCBI Taxonomy" id="1345695"/>
    <lineage>
        <taxon>Bacteria</taxon>
        <taxon>Bacillati</taxon>
        <taxon>Bacillota</taxon>
        <taxon>Clostridia</taxon>
        <taxon>Eubacteriales</taxon>
        <taxon>Clostridiaceae</taxon>
        <taxon>Clostridium</taxon>
    </lineage>
</organism>
<dbReference type="SMART" id="SM00448">
    <property type="entry name" value="REC"/>
    <property type="match status" value="1"/>
</dbReference>
<dbReference type="PANTHER" id="PTHR43228">
    <property type="entry name" value="TWO-COMPONENT RESPONSE REGULATOR"/>
    <property type="match status" value="1"/>
</dbReference>
<dbReference type="Proteomes" id="UP000017118">
    <property type="component" value="Chromosome"/>
</dbReference>